<protein>
    <submittedName>
        <fullName evidence="1">Uncharacterized protein</fullName>
    </submittedName>
</protein>
<dbReference type="Proteomes" id="UP000499080">
    <property type="component" value="Unassembled WGS sequence"/>
</dbReference>
<evidence type="ECO:0000313" key="1">
    <source>
        <dbReference type="EMBL" id="GBM38586.1"/>
    </source>
</evidence>
<gene>
    <name evidence="1" type="ORF">AVEN_71692_1</name>
</gene>
<dbReference type="AlphaFoldDB" id="A0A4Y2FDM5"/>
<comment type="caution">
    <text evidence="1">The sequence shown here is derived from an EMBL/GenBank/DDBJ whole genome shotgun (WGS) entry which is preliminary data.</text>
</comment>
<accession>A0A4Y2FDM5</accession>
<sequence length="105" mass="12159">MEVLEHGKEKPVIKVENLSKLEQMIRNGGVQKNLKSKIQSADSNSDLDARVAAKQRICLHWHLASRLEMKLRNPPREVRGVWVAEILRLLNLVSKRLKWVEKNQS</sequence>
<name>A0A4Y2FDM5_ARAVE</name>
<proteinExistence type="predicted"/>
<reference evidence="1 2" key="1">
    <citation type="journal article" date="2019" name="Sci. Rep.">
        <title>Orb-weaving spider Araneus ventricosus genome elucidates the spidroin gene catalogue.</title>
        <authorList>
            <person name="Kono N."/>
            <person name="Nakamura H."/>
            <person name="Ohtoshi R."/>
            <person name="Moran D.A.P."/>
            <person name="Shinohara A."/>
            <person name="Yoshida Y."/>
            <person name="Fujiwara M."/>
            <person name="Mori M."/>
            <person name="Tomita M."/>
            <person name="Arakawa K."/>
        </authorList>
    </citation>
    <scope>NUCLEOTIDE SEQUENCE [LARGE SCALE GENOMIC DNA]</scope>
</reference>
<evidence type="ECO:0000313" key="2">
    <source>
        <dbReference type="Proteomes" id="UP000499080"/>
    </source>
</evidence>
<organism evidence="1 2">
    <name type="scientific">Araneus ventricosus</name>
    <name type="common">Orbweaver spider</name>
    <name type="synonym">Epeira ventricosa</name>
    <dbReference type="NCBI Taxonomy" id="182803"/>
    <lineage>
        <taxon>Eukaryota</taxon>
        <taxon>Metazoa</taxon>
        <taxon>Ecdysozoa</taxon>
        <taxon>Arthropoda</taxon>
        <taxon>Chelicerata</taxon>
        <taxon>Arachnida</taxon>
        <taxon>Araneae</taxon>
        <taxon>Araneomorphae</taxon>
        <taxon>Entelegynae</taxon>
        <taxon>Araneoidea</taxon>
        <taxon>Araneidae</taxon>
        <taxon>Araneus</taxon>
    </lineage>
</organism>
<dbReference type="EMBL" id="BGPR01000872">
    <property type="protein sequence ID" value="GBM38586.1"/>
    <property type="molecule type" value="Genomic_DNA"/>
</dbReference>
<keyword evidence="2" id="KW-1185">Reference proteome</keyword>